<evidence type="ECO:0000256" key="1">
    <source>
        <dbReference type="ARBA" id="ARBA00004496"/>
    </source>
</evidence>
<dbReference type="EMBL" id="FN869568">
    <property type="protein sequence ID" value="CBV43599.1"/>
    <property type="molecule type" value="Genomic_DNA"/>
</dbReference>
<dbReference type="InterPro" id="IPR001789">
    <property type="entry name" value="Sig_transdc_resp-reg_receiver"/>
</dbReference>
<evidence type="ECO:0000256" key="7">
    <source>
        <dbReference type="ARBA" id="ARBA00023159"/>
    </source>
</evidence>
<evidence type="ECO:0000313" key="15">
    <source>
        <dbReference type="Proteomes" id="UP001322512"/>
    </source>
</evidence>
<dbReference type="InterPro" id="IPR024187">
    <property type="entry name" value="Sig_transdc_resp-reg_cit/mal"/>
</dbReference>
<dbReference type="EMBL" id="CP139472">
    <property type="protein sequence ID" value="WPU46178.1"/>
    <property type="molecule type" value="Genomic_DNA"/>
</dbReference>
<dbReference type="GO" id="GO:0005737">
    <property type="term" value="C:cytoplasm"/>
    <property type="evidence" value="ECO:0007669"/>
    <property type="project" value="UniProtKB-SubCell"/>
</dbReference>
<organism evidence="12 14">
    <name type="scientific">Halomonas elongata (strain ATCC 33173 / DSM 2581 / NBRC 15536 / NCIMB 2198 / 1H9)</name>
    <dbReference type="NCBI Taxonomy" id="768066"/>
    <lineage>
        <taxon>Bacteria</taxon>
        <taxon>Pseudomonadati</taxon>
        <taxon>Pseudomonadota</taxon>
        <taxon>Gammaproteobacteria</taxon>
        <taxon>Oceanospirillales</taxon>
        <taxon>Halomonadaceae</taxon>
        <taxon>Halomonas</taxon>
    </lineage>
</organism>
<sequence length="238" mass="26956">MMRVLIVEDDPMVMRLNVEYLNRLDDMQLVAQCDGVPAAIDVLEREAVDLVLLDIYLRNRSGLEVVRYLQRNGRDVEVVLITAAAETAMVRTARRLGVSDYLVKPFTFERFRDALLACRQARDALAELPSQVAQRDIDRLFQPAQPSAPRRAGDLPKGLTVPTLTRVARAILELDDDAFTTEALLPATGMSRVSVRKYLKYLTDIELLDESFHYGQVGRPSFTYRCLDRRSLGRLADN</sequence>
<dbReference type="Proteomes" id="UP000008707">
    <property type="component" value="Chromosome"/>
</dbReference>
<dbReference type="SMART" id="SM00448">
    <property type="entry name" value="REC"/>
    <property type="match status" value="1"/>
</dbReference>
<dbReference type="KEGG" id="hel:HELO_3715"/>
<reference evidence="14" key="3">
    <citation type="journal article" date="2011" name="Environ. Microbiol.">
        <title>A blueprint of ectoine metabolism from the genome of the industrial producer Halomonas elongata DSM 2581(T).</title>
        <authorList>
            <person name="Schwibbert K."/>
            <person name="Marin-Sanguino A."/>
            <person name="Bagyan I."/>
            <person name="Heidrich G."/>
            <person name="Lentzen G."/>
            <person name="Seitz H."/>
            <person name="Rampp M."/>
            <person name="Schuster S.C."/>
            <person name="Klenk H.P."/>
            <person name="Pfeiffer F."/>
            <person name="Oesterhelt D."/>
            <person name="Kunte H.J."/>
        </authorList>
    </citation>
    <scope>NUCLEOTIDE SEQUENCE [LARGE SCALE GENOMIC DNA]</scope>
    <source>
        <strain evidence="14">ATCC 33173 / DSM 2581 / NBRC 15536 / NCIMB 2198 / 1H9</strain>
    </source>
</reference>
<keyword evidence="8 9" id="KW-0804">Transcription</keyword>
<dbReference type="PROSITE" id="PS50110">
    <property type="entry name" value="RESPONSE_REGULATORY"/>
    <property type="match status" value="1"/>
</dbReference>
<dbReference type="PANTHER" id="PTHR45526:SF1">
    <property type="entry name" value="TRANSCRIPTIONAL REGULATORY PROTEIN DCUR-RELATED"/>
    <property type="match status" value="1"/>
</dbReference>
<keyword evidence="4 9" id="KW-0902">Two-component regulatory system</keyword>
<dbReference type="OrthoDB" id="9802426at2"/>
<dbReference type="RefSeq" id="WP_013333471.1">
    <property type="nucleotide sequence ID" value="NC_014532.2"/>
</dbReference>
<dbReference type="STRING" id="768066.HELO_3715"/>
<dbReference type="AlphaFoldDB" id="E1V8E3"/>
<keyword evidence="15" id="KW-1185">Reference proteome</keyword>
<dbReference type="GO" id="GO:0000156">
    <property type="term" value="F:phosphorelay response regulator activity"/>
    <property type="evidence" value="ECO:0007669"/>
    <property type="project" value="TreeGrafter"/>
</dbReference>
<keyword evidence="6 9" id="KW-0238">DNA-binding</keyword>
<evidence type="ECO:0000313" key="13">
    <source>
        <dbReference type="EMBL" id="WPU46178.1"/>
    </source>
</evidence>
<comment type="subcellular location">
    <subcellularLocation>
        <location evidence="1 9">Cytoplasm</location>
    </subcellularLocation>
</comment>
<keyword evidence="2 9" id="KW-0963">Cytoplasm</keyword>
<gene>
    <name evidence="12" type="ordered locus">HELO_3715</name>
    <name evidence="13" type="ORF">SR933_13065</name>
</gene>
<keyword evidence="5 9" id="KW-0805">Transcription regulation</keyword>
<name>E1V8E3_HALED</name>
<reference evidence="12" key="1">
    <citation type="journal article" date="2010" name="Environ. Microbiol.">
        <title>A blueprint of ectoine metabolism from the genome of the industrial producer Halomonas elongata DSM 2581(T).</title>
        <authorList>
            <person name="Schwibbert K."/>
            <person name="Marin-Sanguino A."/>
            <person name="Bagyan I."/>
            <person name="Heidrich G."/>
            <person name="Lentzen G."/>
            <person name="Seitz H."/>
            <person name="Rampp M."/>
            <person name="Schuster S.C."/>
            <person name="Klenk H.P."/>
            <person name="Pfeiffer F."/>
            <person name="Oesterhelt D."/>
            <person name="Kunte H.J."/>
        </authorList>
    </citation>
    <scope>NUCLEOTIDE SEQUENCE</scope>
    <source>
        <strain evidence="12">Type strain: DSM 2581</strain>
    </source>
</reference>
<evidence type="ECO:0000313" key="12">
    <source>
        <dbReference type="EMBL" id="CBV43599.1"/>
    </source>
</evidence>
<dbReference type="InterPro" id="IPR011006">
    <property type="entry name" value="CheY-like_superfamily"/>
</dbReference>
<keyword evidence="3 10" id="KW-0597">Phosphoprotein</keyword>
<protein>
    <recommendedName>
        <fullName evidence="9">Transcriptional regulatory protein</fullName>
    </recommendedName>
</protein>
<keyword evidence="7 9" id="KW-0010">Activator</keyword>
<evidence type="ECO:0000256" key="3">
    <source>
        <dbReference type="ARBA" id="ARBA00022553"/>
    </source>
</evidence>
<evidence type="ECO:0000256" key="10">
    <source>
        <dbReference type="PROSITE-ProRule" id="PRU00169"/>
    </source>
</evidence>
<evidence type="ECO:0000256" key="4">
    <source>
        <dbReference type="ARBA" id="ARBA00023012"/>
    </source>
</evidence>
<reference evidence="12" key="2">
    <citation type="submission" date="2010-05" db="EMBL/GenBank/DDBJ databases">
        <title>Revision and reannotation of the Halomonas elongata DSM 2581(T) genome.</title>
        <authorList>
            <person name="Pfeiffer F."/>
            <person name="Bagyan I."/>
            <person name="Alfaro-Espinoza G."/>
            <person name="Zamora-Lagos M.A."/>
            <person name="Habermann B."/>
            <person name="Oesterhelt D."/>
            <person name="Kunte H.J."/>
        </authorList>
    </citation>
    <scope>NUCLEOTIDE SEQUENCE</scope>
    <source>
        <strain evidence="12">Type strain: DSM 2581</strain>
    </source>
</reference>
<dbReference type="GO" id="GO:0003677">
    <property type="term" value="F:DNA binding"/>
    <property type="evidence" value="ECO:0007669"/>
    <property type="project" value="UniProtKB-KW"/>
</dbReference>
<dbReference type="Proteomes" id="UP001322512">
    <property type="component" value="Chromosome"/>
</dbReference>
<evidence type="ECO:0000256" key="6">
    <source>
        <dbReference type="ARBA" id="ARBA00023125"/>
    </source>
</evidence>
<reference evidence="13 15" key="4">
    <citation type="submission" date="2023-11" db="EMBL/GenBank/DDBJ databases">
        <title>MicrobeMod: A computational toolkit for identifying prokaryotic methylation and restriction-modification with nanopore sequencing.</title>
        <authorList>
            <person name="Crits-Christoph A."/>
            <person name="Kang S.C."/>
            <person name="Lee H."/>
            <person name="Ostrov N."/>
        </authorList>
    </citation>
    <scope>NUCLEOTIDE SEQUENCE [LARGE SCALE GENOMIC DNA]</scope>
    <source>
        <strain evidence="13 15">ATCC 33173</strain>
    </source>
</reference>
<evidence type="ECO:0000313" key="14">
    <source>
        <dbReference type="Proteomes" id="UP000008707"/>
    </source>
</evidence>
<proteinExistence type="predicted"/>
<evidence type="ECO:0000256" key="5">
    <source>
        <dbReference type="ARBA" id="ARBA00023015"/>
    </source>
</evidence>
<dbReference type="GeneID" id="91011113"/>
<dbReference type="InterPro" id="IPR051271">
    <property type="entry name" value="2C-system_Tx_regulators"/>
</dbReference>
<dbReference type="SUPFAM" id="SSF52172">
    <property type="entry name" value="CheY-like"/>
    <property type="match status" value="1"/>
</dbReference>
<dbReference type="PANTHER" id="PTHR45526">
    <property type="entry name" value="TRANSCRIPTIONAL REGULATORY PROTEIN DPIA"/>
    <property type="match status" value="1"/>
</dbReference>
<evidence type="ECO:0000256" key="9">
    <source>
        <dbReference type="PIRNR" id="PIRNR006171"/>
    </source>
</evidence>
<evidence type="ECO:0000259" key="11">
    <source>
        <dbReference type="PROSITE" id="PS50110"/>
    </source>
</evidence>
<dbReference type="PIRSF" id="PIRSF006171">
    <property type="entry name" value="RR_citrat_malat"/>
    <property type="match status" value="1"/>
</dbReference>
<dbReference type="Pfam" id="PF00072">
    <property type="entry name" value="Response_reg"/>
    <property type="match status" value="1"/>
</dbReference>
<feature type="modified residue" description="4-aspartylphosphate" evidence="10">
    <location>
        <position position="54"/>
    </location>
</feature>
<feature type="domain" description="Response regulatory" evidence="11">
    <location>
        <begin position="3"/>
        <end position="119"/>
    </location>
</feature>
<dbReference type="eggNOG" id="COG4565">
    <property type="taxonomic scope" value="Bacteria"/>
</dbReference>
<dbReference type="Gene3D" id="3.40.50.2300">
    <property type="match status" value="1"/>
</dbReference>
<evidence type="ECO:0000256" key="8">
    <source>
        <dbReference type="ARBA" id="ARBA00023163"/>
    </source>
</evidence>
<dbReference type="GO" id="GO:0003700">
    <property type="term" value="F:DNA-binding transcription factor activity"/>
    <property type="evidence" value="ECO:0007669"/>
    <property type="project" value="InterPro"/>
</dbReference>
<evidence type="ECO:0000256" key="2">
    <source>
        <dbReference type="ARBA" id="ARBA00022490"/>
    </source>
</evidence>
<dbReference type="HOGENOM" id="CLU_000445_39_0_6"/>
<accession>E1V8E3</accession>